<evidence type="ECO:0000256" key="2">
    <source>
        <dbReference type="SAM" id="Phobius"/>
    </source>
</evidence>
<gene>
    <name evidence="3" type="ORF">N0B31_22215</name>
</gene>
<evidence type="ECO:0000313" key="4">
    <source>
        <dbReference type="Proteomes" id="UP001057580"/>
    </source>
</evidence>
<dbReference type="GeneID" id="74945199"/>
<dbReference type="EMBL" id="CP104004">
    <property type="protein sequence ID" value="UWM56963.1"/>
    <property type="molecule type" value="Genomic_DNA"/>
</dbReference>
<protein>
    <recommendedName>
        <fullName evidence="5">DUF4129 domain-containing protein</fullName>
    </recommendedName>
</protein>
<feature type="region of interest" description="Disordered" evidence="1">
    <location>
        <begin position="224"/>
        <end position="247"/>
    </location>
</feature>
<keyword evidence="4" id="KW-1185">Reference proteome</keyword>
<feature type="transmembrane region" description="Helical" evidence="2">
    <location>
        <begin position="175"/>
        <end position="197"/>
    </location>
</feature>
<name>A0A9E7R9J0_9EURY</name>
<geneLocation type="plasmid" evidence="3 4">
    <name>unnamed1</name>
</geneLocation>
<reference evidence="3" key="1">
    <citation type="submission" date="2022-09" db="EMBL/GenBank/DDBJ databases">
        <title>Diverse halophilic archaea isolated from saline environments.</title>
        <authorList>
            <person name="Cui H.-L."/>
        </authorList>
    </citation>
    <scope>NUCLEOTIDE SEQUENCE</scope>
    <source>
        <strain evidence="3">ZS-35-S2</strain>
        <plasmid evidence="3">unnamed1</plasmid>
    </source>
</reference>
<dbReference type="KEGG" id="ssai:N0B31_22215"/>
<evidence type="ECO:0000313" key="3">
    <source>
        <dbReference type="EMBL" id="UWM56963.1"/>
    </source>
</evidence>
<dbReference type="RefSeq" id="WP_260644074.1">
    <property type="nucleotide sequence ID" value="NZ_CP104004.1"/>
</dbReference>
<dbReference type="AlphaFoldDB" id="A0A9E7R9J0"/>
<organism evidence="3 4">
    <name type="scientific">Salinirubellus salinus</name>
    <dbReference type="NCBI Taxonomy" id="1364945"/>
    <lineage>
        <taxon>Archaea</taxon>
        <taxon>Methanobacteriati</taxon>
        <taxon>Methanobacteriota</taxon>
        <taxon>Stenosarchaea group</taxon>
        <taxon>Halobacteria</taxon>
        <taxon>Halobacteriales</taxon>
        <taxon>Natronomonadaceae</taxon>
        <taxon>Salinirubellus</taxon>
    </lineage>
</organism>
<keyword evidence="2" id="KW-1133">Transmembrane helix</keyword>
<feature type="compositionally biased region" description="Low complexity" evidence="1">
    <location>
        <begin position="234"/>
        <end position="243"/>
    </location>
</feature>
<feature type="compositionally biased region" description="Low complexity" evidence="1">
    <location>
        <begin position="141"/>
        <end position="156"/>
    </location>
</feature>
<dbReference type="Proteomes" id="UP001057580">
    <property type="component" value="Plasmid unnamed1"/>
</dbReference>
<evidence type="ECO:0000256" key="1">
    <source>
        <dbReference type="SAM" id="MobiDB-lite"/>
    </source>
</evidence>
<proteinExistence type="predicted"/>
<sequence>MWRQRAAGWLKPLTVVCLAVLLIGTVSLPLTAVSAAQTDGGEGEAAGSSDNSGGLFGSLKAAVDRVWCWAFGCSEPVVVSQSETVVVEEGAPTRQAESSLTQTNAPADTAANATTNATVVAGGNGSIGEVVSDTPAGGGADAVEGEAAGASGQQSADSPRIVRVVSGGEATAAPWWWLLLVALFIFATLALIGLALYRRFGQTDAKPKPVMYPATLRPRVVHSKAPYTDGGANTDPPGAADTPGPTPVRLTDARAALDDGATDRSVTLAIQALGNASEQEQRGGDHEALVASWQSTAAEIPELSTTLDQLTTNYEQATFSPQPVPEAEAMTCIETVEALLTTAGDS</sequence>
<keyword evidence="2" id="KW-0812">Transmembrane</keyword>
<keyword evidence="2" id="KW-0472">Membrane</keyword>
<feature type="region of interest" description="Disordered" evidence="1">
    <location>
        <begin position="132"/>
        <end position="156"/>
    </location>
</feature>
<keyword evidence="3" id="KW-0614">Plasmid</keyword>
<accession>A0A9E7R9J0</accession>
<evidence type="ECO:0008006" key="5">
    <source>
        <dbReference type="Google" id="ProtNLM"/>
    </source>
</evidence>